<organism evidence="2 3">
    <name type="scientific">Liparis tanakae</name>
    <name type="common">Tanaka's snailfish</name>
    <dbReference type="NCBI Taxonomy" id="230148"/>
    <lineage>
        <taxon>Eukaryota</taxon>
        <taxon>Metazoa</taxon>
        <taxon>Chordata</taxon>
        <taxon>Craniata</taxon>
        <taxon>Vertebrata</taxon>
        <taxon>Euteleostomi</taxon>
        <taxon>Actinopterygii</taxon>
        <taxon>Neopterygii</taxon>
        <taxon>Teleostei</taxon>
        <taxon>Neoteleostei</taxon>
        <taxon>Acanthomorphata</taxon>
        <taxon>Eupercaria</taxon>
        <taxon>Perciformes</taxon>
        <taxon>Cottioidei</taxon>
        <taxon>Cottales</taxon>
        <taxon>Liparidae</taxon>
        <taxon>Liparis</taxon>
    </lineage>
</organism>
<reference evidence="2 3" key="1">
    <citation type="submission" date="2019-03" db="EMBL/GenBank/DDBJ databases">
        <title>First draft genome of Liparis tanakae, snailfish: a comprehensive survey of snailfish specific genes.</title>
        <authorList>
            <person name="Kim W."/>
            <person name="Song I."/>
            <person name="Jeong J.-H."/>
            <person name="Kim D."/>
            <person name="Kim S."/>
            <person name="Ryu S."/>
            <person name="Song J.Y."/>
            <person name="Lee S.K."/>
        </authorList>
    </citation>
    <scope>NUCLEOTIDE SEQUENCE [LARGE SCALE GENOMIC DNA]</scope>
    <source>
        <tissue evidence="2">Muscle</tissue>
    </source>
</reference>
<gene>
    <name evidence="2" type="ORF">EYF80_062580</name>
</gene>
<accession>A0A4Z2EEH2</accession>
<feature type="chain" id="PRO_5021321938" evidence="1">
    <location>
        <begin position="17"/>
        <end position="83"/>
    </location>
</feature>
<dbReference type="Proteomes" id="UP000314294">
    <property type="component" value="Unassembled WGS sequence"/>
</dbReference>
<feature type="signal peptide" evidence="1">
    <location>
        <begin position="1"/>
        <end position="16"/>
    </location>
</feature>
<evidence type="ECO:0000313" key="3">
    <source>
        <dbReference type="Proteomes" id="UP000314294"/>
    </source>
</evidence>
<keyword evidence="1" id="KW-0732">Signal</keyword>
<evidence type="ECO:0000256" key="1">
    <source>
        <dbReference type="SAM" id="SignalP"/>
    </source>
</evidence>
<keyword evidence="3" id="KW-1185">Reference proteome</keyword>
<dbReference type="EMBL" id="SRLO01008571">
    <property type="protein sequence ID" value="TNN27276.1"/>
    <property type="molecule type" value="Genomic_DNA"/>
</dbReference>
<protein>
    <submittedName>
        <fullName evidence="2">Uncharacterized protein</fullName>
    </submittedName>
</protein>
<dbReference type="AlphaFoldDB" id="A0A4Z2EEH2"/>
<proteinExistence type="predicted"/>
<evidence type="ECO:0000313" key="2">
    <source>
        <dbReference type="EMBL" id="TNN27276.1"/>
    </source>
</evidence>
<name>A0A4Z2EEH2_9TELE</name>
<comment type="caution">
    <text evidence="2">The sequence shown here is derived from an EMBL/GenBank/DDBJ whole genome shotgun (WGS) entry which is preliminary data.</text>
</comment>
<sequence>MGPWLLLANVMLMKEAQDDVTPNDPWRSGQGLRPDSPVCLPACPKDQEMRNLWLARGAAYGSRRQHCPALFALGEDVPLLRVT</sequence>